<dbReference type="Pfam" id="PF10670">
    <property type="entry name" value="DUF4198"/>
    <property type="match status" value="1"/>
</dbReference>
<gene>
    <name evidence="1" type="ORF">LVJ82_03710</name>
</gene>
<dbReference type="InterPro" id="IPR019613">
    <property type="entry name" value="DUF4198"/>
</dbReference>
<proteinExistence type="predicted"/>
<evidence type="ECO:0000313" key="1">
    <source>
        <dbReference type="EMBL" id="UOO90105.1"/>
    </source>
</evidence>
<keyword evidence="2" id="KW-1185">Reference proteome</keyword>
<organism evidence="1 2">
    <name type="scientific">Vitreoscilla massiliensis</name>
    <dbReference type="NCBI Taxonomy" id="1689272"/>
    <lineage>
        <taxon>Bacteria</taxon>
        <taxon>Pseudomonadati</taxon>
        <taxon>Pseudomonadota</taxon>
        <taxon>Betaproteobacteria</taxon>
        <taxon>Neisseriales</taxon>
        <taxon>Neisseriaceae</taxon>
        <taxon>Vitreoscilla</taxon>
    </lineage>
</organism>
<sequence>MKNILKWNLLTGLLFSTQVWSHEVWVDAEHIHSGEVLQAAIGYGHFPKLEKIASDRLGIFAPMQLVGKNGIQTLKQKGENYQYESELPLQEGSYLVLGTYKPTFWSENNSGWRQQSLRQMLDAKYCEQSAMYAKHVLNVGHGRTDNDVLTRAVGQVLEIVPLINPQTVQVGEPLPVKVLFKGEPLSNVTLVATFKGFTERDLNDHNHTLEPQAFSHQTNSQGIVDIIPLREGYWKAKVIHKADFVPQSECNKLATYATLTFHIGSEH</sequence>
<dbReference type="EMBL" id="CP091511">
    <property type="protein sequence ID" value="UOO90105.1"/>
    <property type="molecule type" value="Genomic_DNA"/>
</dbReference>
<accession>A0ABY4E5F1</accession>
<evidence type="ECO:0000313" key="2">
    <source>
        <dbReference type="Proteomes" id="UP000832011"/>
    </source>
</evidence>
<protein>
    <submittedName>
        <fullName evidence="1">DUF4198 domain-containing protein</fullName>
    </submittedName>
</protein>
<dbReference type="RefSeq" id="WP_058355998.1">
    <property type="nucleotide sequence ID" value="NZ_CABKVG010000008.1"/>
</dbReference>
<dbReference type="Proteomes" id="UP000832011">
    <property type="component" value="Chromosome"/>
</dbReference>
<name>A0ABY4E5F1_9NEIS</name>
<reference evidence="1 2" key="1">
    <citation type="journal article" date="2022" name="Res Sq">
        <title>Evolution of multicellular longitudinally dividing oral cavity symbionts (Neisseriaceae).</title>
        <authorList>
            <person name="Nyongesa S."/>
            <person name="Weber P."/>
            <person name="Bernet E."/>
            <person name="Pullido F."/>
            <person name="Nieckarz M."/>
            <person name="Delaby M."/>
            <person name="Nieves C."/>
            <person name="Viehboeck T."/>
            <person name="Krause N."/>
            <person name="Rivera-Millot A."/>
            <person name="Nakamura A."/>
            <person name="Vischer N."/>
            <person name="VanNieuwenhze M."/>
            <person name="Brun Y."/>
            <person name="Cava F."/>
            <person name="Bulgheresi S."/>
            <person name="Veyrier F."/>
        </authorList>
    </citation>
    <scope>NUCLEOTIDE SEQUENCE [LARGE SCALE GENOMIC DNA]</scope>
    <source>
        <strain evidence="1 2">SN4</strain>
    </source>
</reference>